<feature type="compositionally biased region" description="Basic and acidic residues" evidence="1">
    <location>
        <begin position="1"/>
        <end position="15"/>
    </location>
</feature>
<proteinExistence type="predicted"/>
<dbReference type="EMBL" id="ML733473">
    <property type="protein sequence ID" value="KAB8216840.1"/>
    <property type="molecule type" value="Genomic_DNA"/>
</dbReference>
<accession>A0A5N6EKC5</accession>
<dbReference type="Proteomes" id="UP000326799">
    <property type="component" value="Unassembled WGS sequence"/>
</dbReference>
<sequence length="151" mass="17155">MCKPVGVDEFRERTSQGKGKPLQLEDGRLRFKPSHVPSQVYLLPQFGSPIKGQIMEYRLVQTMVNRRIYEELAKPQATRTISILHTSSGLLHLFVLFELDPHMPYLDPPLLFISTEVLRPRALPQKIPGRDDGRASRRPHGLVTSMTILAS</sequence>
<organism evidence="2 3">
    <name type="scientific">Aspergillus novoparasiticus</name>
    <dbReference type="NCBI Taxonomy" id="986946"/>
    <lineage>
        <taxon>Eukaryota</taxon>
        <taxon>Fungi</taxon>
        <taxon>Dikarya</taxon>
        <taxon>Ascomycota</taxon>
        <taxon>Pezizomycotina</taxon>
        <taxon>Eurotiomycetes</taxon>
        <taxon>Eurotiomycetidae</taxon>
        <taxon>Eurotiales</taxon>
        <taxon>Aspergillaceae</taxon>
        <taxon>Aspergillus</taxon>
        <taxon>Aspergillus subgen. Circumdati</taxon>
    </lineage>
</organism>
<dbReference type="AlphaFoldDB" id="A0A5N6EKC5"/>
<feature type="region of interest" description="Disordered" evidence="1">
    <location>
        <begin position="1"/>
        <end position="22"/>
    </location>
</feature>
<name>A0A5N6EKC5_9EURO</name>
<protein>
    <submittedName>
        <fullName evidence="2">Uncharacterized protein</fullName>
    </submittedName>
</protein>
<gene>
    <name evidence="2" type="ORF">BDV33DRAFT_194039</name>
</gene>
<evidence type="ECO:0000313" key="3">
    <source>
        <dbReference type="Proteomes" id="UP000326799"/>
    </source>
</evidence>
<evidence type="ECO:0000256" key="1">
    <source>
        <dbReference type="SAM" id="MobiDB-lite"/>
    </source>
</evidence>
<reference evidence="2 3" key="1">
    <citation type="submission" date="2019-04" db="EMBL/GenBank/DDBJ databases">
        <title>Fungal friends and foes A comparative genomics study of 23 Aspergillus species from section Flavi.</title>
        <authorList>
            <consortium name="DOE Joint Genome Institute"/>
            <person name="Kjaerbolling I."/>
            <person name="Vesth T.C."/>
            <person name="Frisvad J.C."/>
            <person name="Nybo J.L."/>
            <person name="Theobald S."/>
            <person name="Kildgaard S."/>
            <person name="Petersen T.I."/>
            <person name="Kuo A."/>
            <person name="Sato A."/>
            <person name="Lyhne E.K."/>
            <person name="Kogle M.E."/>
            <person name="Wiebenga A."/>
            <person name="Kun R.S."/>
            <person name="Lubbers R.J."/>
            <person name="Makela M.R."/>
            <person name="Barry K."/>
            <person name="Chovatia M."/>
            <person name="Clum A."/>
            <person name="Daum C."/>
            <person name="Haridas S."/>
            <person name="He G."/>
            <person name="LaButti K."/>
            <person name="Lipzen A."/>
            <person name="Mondo S."/>
            <person name="Pangilinan J."/>
            <person name="Riley R."/>
            <person name="Salamov A."/>
            <person name="Simmons B.A."/>
            <person name="Magnuson J.K."/>
            <person name="Henrissat B."/>
            <person name="Mortensen U.H."/>
            <person name="Larsen T.O."/>
            <person name="De vries R.P."/>
            <person name="Grigoriev I.V."/>
            <person name="Machida M."/>
            <person name="Baker S.E."/>
            <person name="Andersen M.R."/>
        </authorList>
    </citation>
    <scope>NUCLEOTIDE SEQUENCE [LARGE SCALE GENOMIC DNA]</scope>
    <source>
        <strain evidence="2 3">CBS 126849</strain>
    </source>
</reference>
<keyword evidence="3" id="KW-1185">Reference proteome</keyword>
<evidence type="ECO:0000313" key="2">
    <source>
        <dbReference type="EMBL" id="KAB8216840.1"/>
    </source>
</evidence>